<evidence type="ECO:0000313" key="2">
    <source>
        <dbReference type="EMBL" id="KAJ1646475.1"/>
    </source>
</evidence>
<protein>
    <submittedName>
        <fullName evidence="2">Uncharacterized protein</fullName>
    </submittedName>
</protein>
<dbReference type="Proteomes" id="UP001145021">
    <property type="component" value="Unassembled WGS sequence"/>
</dbReference>
<dbReference type="InterPro" id="IPR015943">
    <property type="entry name" value="WD40/YVTN_repeat-like_dom_sf"/>
</dbReference>
<proteinExistence type="predicted"/>
<dbReference type="AlphaFoldDB" id="A0A9W8CLF7"/>
<reference evidence="2" key="1">
    <citation type="submission" date="2022-07" db="EMBL/GenBank/DDBJ databases">
        <title>Phylogenomic reconstructions and comparative analyses of Kickxellomycotina fungi.</title>
        <authorList>
            <person name="Reynolds N.K."/>
            <person name="Stajich J.E."/>
            <person name="Barry K."/>
            <person name="Grigoriev I.V."/>
            <person name="Crous P."/>
            <person name="Smith M.E."/>
        </authorList>
    </citation>
    <scope>NUCLEOTIDE SEQUENCE</scope>
    <source>
        <strain evidence="2">NBRC 105413</strain>
    </source>
</reference>
<accession>A0A9W8CLF7</accession>
<feature type="region of interest" description="Disordered" evidence="1">
    <location>
        <begin position="348"/>
        <end position="381"/>
    </location>
</feature>
<dbReference type="SUPFAM" id="SSF50978">
    <property type="entry name" value="WD40 repeat-like"/>
    <property type="match status" value="1"/>
</dbReference>
<evidence type="ECO:0000313" key="3">
    <source>
        <dbReference type="Proteomes" id="UP001145021"/>
    </source>
</evidence>
<name>A0A9W8CLF7_9FUNG</name>
<dbReference type="InterPro" id="IPR036322">
    <property type="entry name" value="WD40_repeat_dom_sf"/>
</dbReference>
<sequence>MTAVWLEIKGIHPKVTKGDLVTFARGKVLEVDFSSKRILVKSMDDAIYILEHCNFNFVNFSIFKTSLGTSDLCRCCMVVIRNLRQQHLMEEKLHRYSKQFGVVCGIDIDGCLGKVWYRAENEARNMVNGLQRSGLCNGAAVYNIYDDLSSSEYFSTSKKETEPNEYIIVDSDDEYNDDGGIKNSKPVRDVGLTTKELWAASISSETTTSLLKEEPNGSVQMTRSWDLSRPDSIRKKASVNMATALKKLDIPSVKRNKNLSNKVGTSSSSSSQDRSWSQQSSEMVNGVAMANGVSAGKNSRRHIALKSTGGRAPGPRSMVEDASIFSQMDLIPLLKEIYKNDLPAEQALDQSTTTSRNSSKKKKKKKKTPHTTTTNNGGWAKRLENLNKAKKSMETLQDSGSLQLFGKQANNEVYYRRDLDFRGRAPFIYQYIHMYEPRDIESTGSRCLSMAWNPVKQRNKLDLFVSQGNTVSVEDMKYICYNRGPSDGSRSTVVQYEFEIPKRFDAEMATNTLQVFNSEETLTQCVSSQEENNSGPVVSLKLYDQGRVMLGCSTYGVIVWTTDPMKHKQTLILIEDVSGVYDVGSNYIVTNSANGEMGVWKAGSANYIWRYNDTRRYRKALPEDYEMPTIITSLKIAPNDTCTYIGNSQGALSMSDFREPYIQDLGLVKKDGISSIELIGDQQMLVGTQAGDIELYDVRFAGKDVKLGSLYKFSVPTGSVANQIQVCPSNPRAFACASGSNVYIYRNQVNGSSLPAFTHFGHRTAVADFRWHPTSQDYDYTIGSMETGGKSGRGLIQVWRPTDFILNEW</sequence>
<evidence type="ECO:0000256" key="1">
    <source>
        <dbReference type="SAM" id="MobiDB-lite"/>
    </source>
</evidence>
<gene>
    <name evidence="2" type="ORF">LPJ64_002070</name>
</gene>
<feature type="compositionally biased region" description="Basic residues" evidence="1">
    <location>
        <begin position="358"/>
        <end position="369"/>
    </location>
</feature>
<comment type="caution">
    <text evidence="2">The sequence shown here is derived from an EMBL/GenBank/DDBJ whole genome shotgun (WGS) entry which is preliminary data.</text>
</comment>
<keyword evidence="3" id="KW-1185">Reference proteome</keyword>
<dbReference type="EMBL" id="JANBOH010000060">
    <property type="protein sequence ID" value="KAJ1646475.1"/>
    <property type="molecule type" value="Genomic_DNA"/>
</dbReference>
<dbReference type="Gene3D" id="2.130.10.10">
    <property type="entry name" value="YVTN repeat-like/Quinoprotein amine dehydrogenase"/>
    <property type="match status" value="1"/>
</dbReference>
<feature type="compositionally biased region" description="Low complexity" evidence="1">
    <location>
        <begin position="266"/>
        <end position="281"/>
    </location>
</feature>
<organism evidence="2 3">
    <name type="scientific">Coemansia asiatica</name>
    <dbReference type="NCBI Taxonomy" id="1052880"/>
    <lineage>
        <taxon>Eukaryota</taxon>
        <taxon>Fungi</taxon>
        <taxon>Fungi incertae sedis</taxon>
        <taxon>Zoopagomycota</taxon>
        <taxon>Kickxellomycotina</taxon>
        <taxon>Kickxellomycetes</taxon>
        <taxon>Kickxellales</taxon>
        <taxon>Kickxellaceae</taxon>
        <taxon>Coemansia</taxon>
    </lineage>
</organism>
<feature type="region of interest" description="Disordered" evidence="1">
    <location>
        <begin position="253"/>
        <end position="282"/>
    </location>
</feature>